<sequence length="117" mass="13458">MTELLLSHLEDCSTPQYFCFAIRCEECGEYWYSTTTPFSKAAAAAENREKKELYDALYQREKERARKAASQESKERFSVCPICRRLVCDTCFLICEEVDMCCACAKRLKEDGEPVAP</sequence>
<evidence type="ECO:0000313" key="2">
    <source>
        <dbReference type="Proteomes" id="UP001200313"/>
    </source>
</evidence>
<dbReference type="EMBL" id="JAKNJB010000014">
    <property type="protein sequence ID" value="MCG4527299.1"/>
    <property type="molecule type" value="Genomic_DNA"/>
</dbReference>
<proteinExistence type="predicted"/>
<evidence type="ECO:0008006" key="3">
    <source>
        <dbReference type="Google" id="ProtNLM"/>
    </source>
</evidence>
<accession>A0ABS9M917</accession>
<comment type="caution">
    <text evidence="1">The sequence shown here is derived from an EMBL/GenBank/DDBJ whole genome shotgun (WGS) entry which is preliminary data.</text>
</comment>
<dbReference type="RefSeq" id="WP_238074054.1">
    <property type="nucleotide sequence ID" value="NZ_JAKNJB010000014.1"/>
</dbReference>
<keyword evidence="2" id="KW-1185">Reference proteome</keyword>
<reference evidence="1 2" key="1">
    <citation type="submission" date="2022-01" db="EMBL/GenBank/DDBJ databases">
        <title>Collection of gut derived symbiotic bacterial strains cultured from healthy donors.</title>
        <authorList>
            <person name="Lin H."/>
            <person name="Kohout C."/>
            <person name="Waligurski E."/>
            <person name="Pamer E.G."/>
        </authorList>
    </citation>
    <scope>NUCLEOTIDE SEQUENCE [LARGE SCALE GENOMIC DNA]</scope>
    <source>
        <strain evidence="1 2">DFI.3.7</strain>
    </source>
</reference>
<protein>
    <recommendedName>
        <fullName evidence="3">Cysteine-rich VLP domain-containing protein</fullName>
    </recommendedName>
</protein>
<organism evidence="1 2">
    <name type="scientific">Intestinimonas massiliensis</name>
    <name type="common">ex Afouda et al. 2020</name>
    <dbReference type="NCBI Taxonomy" id="1673721"/>
    <lineage>
        <taxon>Bacteria</taxon>
        <taxon>Bacillati</taxon>
        <taxon>Bacillota</taxon>
        <taxon>Clostridia</taxon>
        <taxon>Eubacteriales</taxon>
        <taxon>Intestinimonas</taxon>
    </lineage>
</organism>
<evidence type="ECO:0000313" key="1">
    <source>
        <dbReference type="EMBL" id="MCG4527299.1"/>
    </source>
</evidence>
<name>A0ABS9M917_9FIRM</name>
<dbReference type="Proteomes" id="UP001200313">
    <property type="component" value="Unassembled WGS sequence"/>
</dbReference>
<gene>
    <name evidence="1" type="ORF">L0P79_09430</name>
</gene>